<feature type="coiled-coil region" evidence="5">
    <location>
        <begin position="77"/>
        <end position="111"/>
    </location>
</feature>
<evidence type="ECO:0000256" key="3">
    <source>
        <dbReference type="ARBA" id="ARBA00023159"/>
    </source>
</evidence>
<dbReference type="AlphaFoldDB" id="A0A4R1QF42"/>
<evidence type="ECO:0000313" key="8">
    <source>
        <dbReference type="Proteomes" id="UP000295658"/>
    </source>
</evidence>
<dbReference type="OrthoDB" id="9814833at2"/>
<evidence type="ECO:0000256" key="1">
    <source>
        <dbReference type="ARBA" id="ARBA00023015"/>
    </source>
</evidence>
<dbReference type="GO" id="GO:0003677">
    <property type="term" value="F:DNA binding"/>
    <property type="evidence" value="ECO:0007669"/>
    <property type="project" value="UniProtKB-KW"/>
</dbReference>
<evidence type="ECO:0000256" key="5">
    <source>
        <dbReference type="SAM" id="Coils"/>
    </source>
</evidence>
<keyword evidence="3" id="KW-0010">Activator</keyword>
<dbReference type="Gene3D" id="1.10.1660.10">
    <property type="match status" value="1"/>
</dbReference>
<dbReference type="SMART" id="SM00422">
    <property type="entry name" value="HTH_MERR"/>
    <property type="match status" value="1"/>
</dbReference>
<dbReference type="SUPFAM" id="SSF89082">
    <property type="entry name" value="Antibiotic binding domain of TipA-like multidrug resistance regulators"/>
    <property type="match status" value="1"/>
</dbReference>
<evidence type="ECO:0000256" key="2">
    <source>
        <dbReference type="ARBA" id="ARBA00023125"/>
    </source>
</evidence>
<sequence>MHYKVKEVADMAGISVRTLHHYDQIGLLVPDTITPSGYRLYSEQNLERLQQILFFKEMGFRLQEIKHILDHPHFDRKKALQAHREMLIKKKERLEEMIKTVEKTIQSIEGGIQMEKKEMFKGFDMREIEEHQKKYAQEAREKYGKEMVEKVEQRTSTYTKEDWATIKTKTEEIYNRIIARMEYGPEDAQVQEAVAEWRQLITDYFYECTLDIFRGLGDLYVNDERFTKNIDQFKKGLAAFLREAIHVYCDRHKSE</sequence>
<evidence type="ECO:0000259" key="6">
    <source>
        <dbReference type="PROSITE" id="PS50937"/>
    </source>
</evidence>
<dbReference type="CDD" id="cd01106">
    <property type="entry name" value="HTH_TipAL-Mta"/>
    <property type="match status" value="1"/>
</dbReference>
<dbReference type="Pfam" id="PF07739">
    <property type="entry name" value="TipAS"/>
    <property type="match status" value="1"/>
</dbReference>
<dbReference type="PRINTS" id="PR00040">
    <property type="entry name" value="HTHMERR"/>
</dbReference>
<proteinExistence type="predicted"/>
<evidence type="ECO:0000256" key="4">
    <source>
        <dbReference type="ARBA" id="ARBA00023163"/>
    </source>
</evidence>
<dbReference type="InterPro" id="IPR036244">
    <property type="entry name" value="TipA-like_antibiotic-bd"/>
</dbReference>
<comment type="caution">
    <text evidence="7">The sequence shown here is derived from an EMBL/GenBank/DDBJ whole genome shotgun (WGS) entry which is preliminary data.</text>
</comment>
<keyword evidence="8" id="KW-1185">Reference proteome</keyword>
<dbReference type="InterPro" id="IPR012925">
    <property type="entry name" value="TipAS_dom"/>
</dbReference>
<dbReference type="Proteomes" id="UP000295658">
    <property type="component" value="Unassembled WGS sequence"/>
</dbReference>
<name>A0A4R1QF42_9BACL</name>
<reference evidence="7 8" key="1">
    <citation type="submission" date="2019-03" db="EMBL/GenBank/DDBJ databases">
        <title>Genomic Encyclopedia of Type Strains, Phase IV (KMG-IV): sequencing the most valuable type-strain genomes for metagenomic binning, comparative biology and taxonomic classification.</title>
        <authorList>
            <person name="Goeker M."/>
        </authorList>
    </citation>
    <scope>NUCLEOTIDE SEQUENCE [LARGE SCALE GENOMIC DNA]</scope>
    <source>
        <strain evidence="7 8">DSM 24979</strain>
    </source>
</reference>
<accession>A0A4R1QF42</accession>
<keyword evidence="1" id="KW-0805">Transcription regulation</keyword>
<dbReference type="RefSeq" id="WP_132948255.1">
    <property type="nucleotide sequence ID" value="NZ_BSVG01000008.1"/>
</dbReference>
<feature type="domain" description="HTH merR-type" evidence="6">
    <location>
        <begin position="2"/>
        <end position="71"/>
    </location>
</feature>
<dbReference type="InterPro" id="IPR047057">
    <property type="entry name" value="MerR_fam"/>
</dbReference>
<dbReference type="EMBL" id="SLUL01000006">
    <property type="protein sequence ID" value="TCL49701.1"/>
    <property type="molecule type" value="Genomic_DNA"/>
</dbReference>
<dbReference type="InterPro" id="IPR000551">
    <property type="entry name" value="MerR-type_HTH_dom"/>
</dbReference>
<dbReference type="PANTHER" id="PTHR30204:SF90">
    <property type="entry name" value="HTH-TYPE TRANSCRIPTIONAL ACTIVATOR MTA"/>
    <property type="match status" value="1"/>
</dbReference>
<organism evidence="7 8">
    <name type="scientific">Thermolongibacillus altinsuensis</name>
    <dbReference type="NCBI Taxonomy" id="575256"/>
    <lineage>
        <taxon>Bacteria</taxon>
        <taxon>Bacillati</taxon>
        <taxon>Bacillota</taxon>
        <taxon>Bacilli</taxon>
        <taxon>Bacillales</taxon>
        <taxon>Anoxybacillaceae</taxon>
        <taxon>Thermolongibacillus</taxon>
    </lineage>
</organism>
<dbReference type="Pfam" id="PF13411">
    <property type="entry name" value="MerR_1"/>
    <property type="match status" value="1"/>
</dbReference>
<keyword evidence="4" id="KW-0804">Transcription</keyword>
<dbReference type="PANTHER" id="PTHR30204">
    <property type="entry name" value="REDOX-CYCLING DRUG-SENSING TRANSCRIPTIONAL ACTIVATOR SOXR"/>
    <property type="match status" value="1"/>
</dbReference>
<keyword evidence="2 7" id="KW-0238">DNA-binding</keyword>
<dbReference type="SUPFAM" id="SSF46955">
    <property type="entry name" value="Putative DNA-binding domain"/>
    <property type="match status" value="1"/>
</dbReference>
<dbReference type="GO" id="GO:0003700">
    <property type="term" value="F:DNA-binding transcription factor activity"/>
    <property type="evidence" value="ECO:0007669"/>
    <property type="project" value="InterPro"/>
</dbReference>
<gene>
    <name evidence="7" type="ORF">EDD69_10652</name>
</gene>
<evidence type="ECO:0000313" key="7">
    <source>
        <dbReference type="EMBL" id="TCL49701.1"/>
    </source>
</evidence>
<protein>
    <submittedName>
        <fullName evidence="7">DNA-binding transcriptional MerR regulator</fullName>
    </submittedName>
</protein>
<dbReference type="PROSITE" id="PS50937">
    <property type="entry name" value="HTH_MERR_2"/>
    <property type="match status" value="1"/>
</dbReference>
<dbReference type="Gene3D" id="1.10.490.50">
    <property type="entry name" value="Antibiotic binding domain of TipA-like multidrug resistance regulators"/>
    <property type="match status" value="1"/>
</dbReference>
<dbReference type="InterPro" id="IPR009061">
    <property type="entry name" value="DNA-bd_dom_put_sf"/>
</dbReference>
<keyword evidence="5" id="KW-0175">Coiled coil</keyword>